<name>A0ABV7LYD6_9GAMM</name>
<evidence type="ECO:0000256" key="8">
    <source>
        <dbReference type="ARBA" id="ARBA00022833"/>
    </source>
</evidence>
<dbReference type="EC" id="3.5.1.16" evidence="11"/>
<keyword evidence="4" id="KW-0055">Arginine biosynthesis</keyword>
<organism evidence="11 12">
    <name type="scientific">Modicisalibacter luteus</name>
    <dbReference type="NCBI Taxonomy" id="453962"/>
    <lineage>
        <taxon>Bacteria</taxon>
        <taxon>Pseudomonadati</taxon>
        <taxon>Pseudomonadota</taxon>
        <taxon>Gammaproteobacteria</taxon>
        <taxon>Oceanospirillales</taxon>
        <taxon>Halomonadaceae</taxon>
        <taxon>Modicisalibacter</taxon>
    </lineage>
</organism>
<keyword evidence="7 11" id="KW-0378">Hydrolase</keyword>
<evidence type="ECO:0000256" key="7">
    <source>
        <dbReference type="ARBA" id="ARBA00022801"/>
    </source>
</evidence>
<keyword evidence="12" id="KW-1185">Reference proteome</keyword>
<dbReference type="Pfam" id="PF07687">
    <property type="entry name" value="M20_dimer"/>
    <property type="match status" value="1"/>
</dbReference>
<keyword evidence="3" id="KW-0963">Cytoplasm</keyword>
<evidence type="ECO:0000256" key="9">
    <source>
        <dbReference type="ARBA" id="ARBA00023285"/>
    </source>
</evidence>
<dbReference type="SUPFAM" id="SSF55031">
    <property type="entry name" value="Bacterial exopeptidase dimerisation domain"/>
    <property type="match status" value="1"/>
</dbReference>
<dbReference type="Gene3D" id="3.40.630.10">
    <property type="entry name" value="Zn peptidases"/>
    <property type="match status" value="1"/>
</dbReference>
<sequence>MLGWRDAFEPGMITMGSAPLLLETLIGHASVSRDSNLDLIRFIEGYLDDFGVHYERIENDDGSKANLLARIGPDVAGGVVLSGHTDVVPVDGQPWTSDPFSLTDRGDGRLYGRGSCDMKGFIACALALVPAWVEQPLERPIYLAFSYDEEVGCLGAPRMIERLMAGHPRPAAVIVGEPTLMAPVVAQKGITNLRTTVTGCEAHSSQVNQGVSAIHIAARLVTRIEDIMAELRDEGRVDDAFNVGHSSLHVGKIQGGTAINIMARECRFDWEIRHLPQDGFDEVFRRFETFSHTLESELQHRSPRVSIRTEPLTETVPGLADRDNAEALALCHALLGERDSEAVAYATEAGQFQRAGLATVICGPGSIAQAHQPDEYIEISQLDACMAFMQRLGKHLCRD</sequence>
<dbReference type="PANTHER" id="PTHR43808">
    <property type="entry name" value="ACETYLORNITHINE DEACETYLASE"/>
    <property type="match status" value="1"/>
</dbReference>
<evidence type="ECO:0000313" key="11">
    <source>
        <dbReference type="EMBL" id="MFC3291449.1"/>
    </source>
</evidence>
<evidence type="ECO:0000256" key="3">
    <source>
        <dbReference type="ARBA" id="ARBA00022490"/>
    </source>
</evidence>
<dbReference type="InterPro" id="IPR001261">
    <property type="entry name" value="ArgE/DapE_CS"/>
</dbReference>
<dbReference type="InterPro" id="IPR050072">
    <property type="entry name" value="Peptidase_M20A"/>
</dbReference>
<accession>A0ABV7LYD6</accession>
<keyword evidence="6" id="KW-0479">Metal-binding</keyword>
<proteinExistence type="inferred from homology"/>
<evidence type="ECO:0000256" key="1">
    <source>
        <dbReference type="ARBA" id="ARBA00001947"/>
    </source>
</evidence>
<dbReference type="PANTHER" id="PTHR43808:SF31">
    <property type="entry name" value="N-ACETYL-L-CITRULLINE DEACETYLASE"/>
    <property type="match status" value="1"/>
</dbReference>
<comment type="caution">
    <text evidence="11">The sequence shown here is derived from an EMBL/GenBank/DDBJ whole genome shotgun (WGS) entry which is preliminary data.</text>
</comment>
<dbReference type="EMBL" id="JBHRUH010000010">
    <property type="protein sequence ID" value="MFC3291449.1"/>
    <property type="molecule type" value="Genomic_DNA"/>
</dbReference>
<evidence type="ECO:0000256" key="2">
    <source>
        <dbReference type="ARBA" id="ARBA00005691"/>
    </source>
</evidence>
<dbReference type="Proteomes" id="UP001595640">
    <property type="component" value="Unassembled WGS sequence"/>
</dbReference>
<evidence type="ECO:0000256" key="5">
    <source>
        <dbReference type="ARBA" id="ARBA00022605"/>
    </source>
</evidence>
<feature type="domain" description="Peptidase M20 dimerisation" evidence="10">
    <location>
        <begin position="185"/>
        <end position="290"/>
    </location>
</feature>
<protein>
    <submittedName>
        <fullName evidence="11">Acetylornithine deacetylase</fullName>
        <ecNumber evidence="11">3.5.1.16</ecNumber>
    </submittedName>
</protein>
<gene>
    <name evidence="11" type="primary">argE</name>
    <name evidence="11" type="ORF">ACFOEI_05160</name>
</gene>
<evidence type="ECO:0000256" key="6">
    <source>
        <dbReference type="ARBA" id="ARBA00022723"/>
    </source>
</evidence>
<evidence type="ECO:0000313" key="12">
    <source>
        <dbReference type="Proteomes" id="UP001595640"/>
    </source>
</evidence>
<comment type="similarity">
    <text evidence="2">Belongs to the peptidase M20A family. ArgE subfamily.</text>
</comment>
<dbReference type="PROSITE" id="PS00759">
    <property type="entry name" value="ARGE_DAPE_CPG2_2"/>
    <property type="match status" value="1"/>
</dbReference>
<dbReference type="RefSeq" id="WP_371827856.1">
    <property type="nucleotide sequence ID" value="NZ_BMXD01000007.1"/>
</dbReference>
<dbReference type="Gene3D" id="3.30.70.360">
    <property type="match status" value="1"/>
</dbReference>
<dbReference type="CDD" id="cd03894">
    <property type="entry name" value="M20_ArgE"/>
    <property type="match status" value="1"/>
</dbReference>
<keyword evidence="5" id="KW-0028">Amino-acid biosynthesis</keyword>
<keyword evidence="8" id="KW-0862">Zinc</keyword>
<dbReference type="NCBIfam" id="NF005710">
    <property type="entry name" value="PRK07522.1"/>
    <property type="match status" value="1"/>
</dbReference>
<keyword evidence="9" id="KW-0170">Cobalt</keyword>
<comment type="cofactor">
    <cofactor evidence="1">
        <name>Zn(2+)</name>
        <dbReference type="ChEBI" id="CHEBI:29105"/>
    </cofactor>
</comment>
<reference evidence="12" key="1">
    <citation type="journal article" date="2019" name="Int. J. Syst. Evol. Microbiol.">
        <title>The Global Catalogue of Microorganisms (GCM) 10K type strain sequencing project: providing services to taxonomists for standard genome sequencing and annotation.</title>
        <authorList>
            <consortium name="The Broad Institute Genomics Platform"/>
            <consortium name="The Broad Institute Genome Sequencing Center for Infectious Disease"/>
            <person name="Wu L."/>
            <person name="Ma J."/>
        </authorList>
    </citation>
    <scope>NUCLEOTIDE SEQUENCE [LARGE SCALE GENOMIC DNA]</scope>
    <source>
        <strain evidence="12">KCTC 12847</strain>
    </source>
</reference>
<dbReference type="SUPFAM" id="SSF53187">
    <property type="entry name" value="Zn-dependent exopeptidases"/>
    <property type="match status" value="1"/>
</dbReference>
<dbReference type="InterPro" id="IPR011650">
    <property type="entry name" value="Peptidase_M20_dimer"/>
</dbReference>
<dbReference type="Pfam" id="PF01546">
    <property type="entry name" value="Peptidase_M20"/>
    <property type="match status" value="1"/>
</dbReference>
<evidence type="ECO:0000259" key="10">
    <source>
        <dbReference type="Pfam" id="PF07687"/>
    </source>
</evidence>
<evidence type="ECO:0000256" key="4">
    <source>
        <dbReference type="ARBA" id="ARBA00022571"/>
    </source>
</evidence>
<dbReference type="NCBIfam" id="TIGR01892">
    <property type="entry name" value="AcOrn-deacetyl"/>
    <property type="match status" value="1"/>
</dbReference>
<dbReference type="InterPro" id="IPR010169">
    <property type="entry name" value="AcOrn-deacetyl"/>
</dbReference>
<dbReference type="InterPro" id="IPR036264">
    <property type="entry name" value="Bact_exopeptidase_dim_dom"/>
</dbReference>
<dbReference type="InterPro" id="IPR002933">
    <property type="entry name" value="Peptidase_M20"/>
</dbReference>
<dbReference type="GO" id="GO:0008777">
    <property type="term" value="F:acetylornithine deacetylase activity"/>
    <property type="evidence" value="ECO:0007669"/>
    <property type="project" value="UniProtKB-EC"/>
</dbReference>